<dbReference type="GO" id="GO:0005524">
    <property type="term" value="F:ATP binding"/>
    <property type="evidence" value="ECO:0007669"/>
    <property type="project" value="UniProtKB-KW"/>
</dbReference>
<reference evidence="5 6" key="1">
    <citation type="submission" date="2016-10" db="EMBL/GenBank/DDBJ databases">
        <authorList>
            <person name="de Groot N.N."/>
        </authorList>
    </citation>
    <scope>NUCLEOTIDE SEQUENCE [LARGE SCALE GENOMIC DNA]</scope>
    <source>
        <strain evidence="5 6">DSM 19033</strain>
    </source>
</reference>
<evidence type="ECO:0000313" key="6">
    <source>
        <dbReference type="Proteomes" id="UP000198850"/>
    </source>
</evidence>
<dbReference type="RefSeq" id="WP_139298336.1">
    <property type="nucleotide sequence ID" value="NZ_FNRA01000009.1"/>
</dbReference>
<gene>
    <name evidence="5" type="ORF">SAMN05443550_109146</name>
</gene>
<name>A0A1H4G9H6_9SPHI</name>
<dbReference type="OrthoDB" id="9802453at2"/>
<keyword evidence="1" id="KW-0808">Transferase</keyword>
<evidence type="ECO:0000256" key="2">
    <source>
        <dbReference type="ARBA" id="ARBA00022741"/>
    </source>
</evidence>
<keyword evidence="4" id="KW-0067">ATP-binding</keyword>
<keyword evidence="3" id="KW-0418">Kinase</keyword>
<proteinExistence type="predicted"/>
<protein>
    <submittedName>
        <fullName evidence="5">Uncharacterized protein</fullName>
    </submittedName>
</protein>
<dbReference type="EMBL" id="FNRA01000009">
    <property type="protein sequence ID" value="SEB06239.1"/>
    <property type="molecule type" value="Genomic_DNA"/>
</dbReference>
<evidence type="ECO:0000256" key="3">
    <source>
        <dbReference type="ARBA" id="ARBA00022777"/>
    </source>
</evidence>
<sequence length="55" mass="6330">MADRVKALVDWLTAKRHRLSIEAIGHRLVQGGPEHREPQLIDLEDEKTISCQLQQ</sequence>
<accession>A0A1H4G9H6</accession>
<evidence type="ECO:0000313" key="5">
    <source>
        <dbReference type="EMBL" id="SEB06239.1"/>
    </source>
</evidence>
<organism evidence="5 6">
    <name type="scientific">Pedobacter hartonius</name>
    <dbReference type="NCBI Taxonomy" id="425514"/>
    <lineage>
        <taxon>Bacteria</taxon>
        <taxon>Pseudomonadati</taxon>
        <taxon>Bacteroidota</taxon>
        <taxon>Sphingobacteriia</taxon>
        <taxon>Sphingobacteriales</taxon>
        <taxon>Sphingobacteriaceae</taxon>
        <taxon>Pedobacter</taxon>
    </lineage>
</organism>
<dbReference type="Proteomes" id="UP000198850">
    <property type="component" value="Unassembled WGS sequence"/>
</dbReference>
<keyword evidence="2" id="KW-0547">Nucleotide-binding</keyword>
<dbReference type="SUPFAM" id="SSF53067">
    <property type="entry name" value="Actin-like ATPase domain"/>
    <property type="match status" value="1"/>
</dbReference>
<dbReference type="Gene3D" id="3.30.420.40">
    <property type="match status" value="1"/>
</dbReference>
<dbReference type="InterPro" id="IPR043129">
    <property type="entry name" value="ATPase_NBD"/>
</dbReference>
<dbReference type="AlphaFoldDB" id="A0A1H4G9H6"/>
<evidence type="ECO:0000256" key="1">
    <source>
        <dbReference type="ARBA" id="ARBA00022679"/>
    </source>
</evidence>
<dbReference type="Pfam" id="PF00871">
    <property type="entry name" value="Acetate_kinase"/>
    <property type="match status" value="1"/>
</dbReference>
<evidence type="ECO:0000256" key="4">
    <source>
        <dbReference type="ARBA" id="ARBA00022840"/>
    </source>
</evidence>
<dbReference type="GO" id="GO:0016774">
    <property type="term" value="F:phosphotransferase activity, carboxyl group as acceptor"/>
    <property type="evidence" value="ECO:0007669"/>
    <property type="project" value="InterPro"/>
</dbReference>
<keyword evidence="6" id="KW-1185">Reference proteome</keyword>
<dbReference type="GO" id="GO:0016301">
    <property type="term" value="F:kinase activity"/>
    <property type="evidence" value="ECO:0007669"/>
    <property type="project" value="UniProtKB-KW"/>
</dbReference>
<dbReference type="InterPro" id="IPR000890">
    <property type="entry name" value="Aliphatic_acid_kin_short-chain"/>
</dbReference>